<feature type="signal peptide" evidence="8">
    <location>
        <begin position="1"/>
        <end position="23"/>
    </location>
</feature>
<organism evidence="11 12">
    <name type="scientific">Lupinus luteus</name>
    <name type="common">European yellow lupine</name>
    <dbReference type="NCBI Taxonomy" id="3873"/>
    <lineage>
        <taxon>Eukaryota</taxon>
        <taxon>Viridiplantae</taxon>
        <taxon>Streptophyta</taxon>
        <taxon>Embryophyta</taxon>
        <taxon>Tracheophyta</taxon>
        <taxon>Spermatophyta</taxon>
        <taxon>Magnoliopsida</taxon>
        <taxon>eudicotyledons</taxon>
        <taxon>Gunneridae</taxon>
        <taxon>Pentapetalae</taxon>
        <taxon>rosids</taxon>
        <taxon>fabids</taxon>
        <taxon>Fabales</taxon>
        <taxon>Fabaceae</taxon>
        <taxon>Papilionoideae</taxon>
        <taxon>50 kb inversion clade</taxon>
        <taxon>genistoids sensu lato</taxon>
        <taxon>core genistoids</taxon>
        <taxon>Genisteae</taxon>
        <taxon>Lupinus</taxon>
    </lineage>
</organism>
<proteinExistence type="inferred from homology"/>
<keyword evidence="12" id="KW-1185">Reference proteome</keyword>
<evidence type="ECO:0000313" key="12">
    <source>
        <dbReference type="Proteomes" id="UP001497480"/>
    </source>
</evidence>
<evidence type="ECO:0000256" key="8">
    <source>
        <dbReference type="SAM" id="SignalP"/>
    </source>
</evidence>
<accession>A0AAV1Y5I1</accession>
<evidence type="ECO:0000256" key="1">
    <source>
        <dbReference type="ARBA" id="ARBA00008455"/>
    </source>
</evidence>
<dbReference type="Gene3D" id="3.90.70.10">
    <property type="entry name" value="Cysteine proteinases"/>
    <property type="match status" value="1"/>
</dbReference>
<dbReference type="SMART" id="SM00848">
    <property type="entry name" value="Inhibitor_I29"/>
    <property type="match status" value="1"/>
</dbReference>
<dbReference type="AlphaFoldDB" id="A0AAV1Y5I1"/>
<dbReference type="Pfam" id="PF08246">
    <property type="entry name" value="Inhibitor_I29"/>
    <property type="match status" value="1"/>
</dbReference>
<dbReference type="EMBL" id="CAXHTB010000021">
    <property type="protein sequence ID" value="CAL0328363.1"/>
    <property type="molecule type" value="Genomic_DNA"/>
</dbReference>
<keyword evidence="7" id="KW-0325">Glycoprotein</keyword>
<evidence type="ECO:0000256" key="2">
    <source>
        <dbReference type="ARBA" id="ARBA00022670"/>
    </source>
</evidence>
<evidence type="ECO:0000256" key="3">
    <source>
        <dbReference type="ARBA" id="ARBA00022729"/>
    </source>
</evidence>
<keyword evidence="5" id="KW-0788">Thiol protease</keyword>
<evidence type="ECO:0000256" key="6">
    <source>
        <dbReference type="ARBA" id="ARBA00023157"/>
    </source>
</evidence>
<reference evidence="11 12" key="1">
    <citation type="submission" date="2024-03" db="EMBL/GenBank/DDBJ databases">
        <authorList>
            <person name="Martinez-Hernandez J."/>
        </authorList>
    </citation>
    <scope>NUCLEOTIDE SEQUENCE [LARGE SCALE GENOMIC DNA]</scope>
</reference>
<keyword evidence="6" id="KW-1015">Disulfide bond</keyword>
<protein>
    <recommendedName>
        <fullName evidence="13">Fruit bromelain</fullName>
    </recommendedName>
</protein>
<comment type="similarity">
    <text evidence="1">Belongs to the peptidase C1 family.</text>
</comment>
<feature type="domain" description="Peptidase C1A papain C-terminal" evidence="9">
    <location>
        <begin position="129"/>
        <end position="338"/>
    </location>
</feature>
<comment type="caution">
    <text evidence="11">The sequence shown here is derived from an EMBL/GenBank/DDBJ whole genome shotgun (WGS) entry which is preliminary data.</text>
</comment>
<dbReference type="Proteomes" id="UP001497480">
    <property type="component" value="Unassembled WGS sequence"/>
</dbReference>
<keyword evidence="2" id="KW-0645">Protease</keyword>
<dbReference type="SUPFAM" id="SSF54001">
    <property type="entry name" value="Cysteine proteinases"/>
    <property type="match status" value="1"/>
</dbReference>
<evidence type="ECO:0000259" key="9">
    <source>
        <dbReference type="SMART" id="SM00645"/>
    </source>
</evidence>
<feature type="chain" id="PRO_5043628952" description="Fruit bromelain" evidence="8">
    <location>
        <begin position="24"/>
        <end position="339"/>
    </location>
</feature>
<dbReference type="SMART" id="SM00645">
    <property type="entry name" value="Pept_C1"/>
    <property type="match status" value="1"/>
</dbReference>
<name>A0AAV1Y5I1_LUPLU</name>
<dbReference type="InterPro" id="IPR025661">
    <property type="entry name" value="Pept_asp_AS"/>
</dbReference>
<dbReference type="InterPro" id="IPR000668">
    <property type="entry name" value="Peptidase_C1A_C"/>
</dbReference>
<dbReference type="InterPro" id="IPR013201">
    <property type="entry name" value="Prot_inhib_I29"/>
</dbReference>
<dbReference type="InterPro" id="IPR039417">
    <property type="entry name" value="Peptidase_C1A_papain-like"/>
</dbReference>
<gene>
    <name evidence="11" type="ORF">LLUT_LOCUS29423</name>
</gene>
<dbReference type="GO" id="GO:0008234">
    <property type="term" value="F:cysteine-type peptidase activity"/>
    <property type="evidence" value="ECO:0007669"/>
    <property type="project" value="UniProtKB-KW"/>
</dbReference>
<dbReference type="PANTHER" id="PTHR12411">
    <property type="entry name" value="CYSTEINE PROTEASE FAMILY C1-RELATED"/>
    <property type="match status" value="1"/>
</dbReference>
<evidence type="ECO:0008006" key="13">
    <source>
        <dbReference type="Google" id="ProtNLM"/>
    </source>
</evidence>
<dbReference type="PRINTS" id="PR00705">
    <property type="entry name" value="PAPAIN"/>
</dbReference>
<feature type="domain" description="Cathepsin propeptide inhibitor" evidence="10">
    <location>
        <begin position="43"/>
        <end position="101"/>
    </location>
</feature>
<dbReference type="FunFam" id="3.90.70.10:FF:000067">
    <property type="entry name" value="Senescence-specific cysteine protease"/>
    <property type="match status" value="1"/>
</dbReference>
<evidence type="ECO:0000259" key="10">
    <source>
        <dbReference type="SMART" id="SM00848"/>
    </source>
</evidence>
<keyword evidence="3 8" id="KW-0732">Signal</keyword>
<dbReference type="Pfam" id="PF00112">
    <property type="entry name" value="Peptidase_C1"/>
    <property type="match status" value="1"/>
</dbReference>
<dbReference type="CDD" id="cd02248">
    <property type="entry name" value="Peptidase_C1A"/>
    <property type="match status" value="1"/>
</dbReference>
<evidence type="ECO:0000256" key="4">
    <source>
        <dbReference type="ARBA" id="ARBA00022801"/>
    </source>
</evidence>
<dbReference type="InterPro" id="IPR038765">
    <property type="entry name" value="Papain-like_cys_pep_sf"/>
</dbReference>
<dbReference type="InterPro" id="IPR013128">
    <property type="entry name" value="Peptidase_C1A"/>
</dbReference>
<evidence type="ECO:0000256" key="7">
    <source>
        <dbReference type="ARBA" id="ARBA00023180"/>
    </source>
</evidence>
<evidence type="ECO:0000256" key="5">
    <source>
        <dbReference type="ARBA" id="ARBA00022807"/>
    </source>
</evidence>
<dbReference type="PROSITE" id="PS00640">
    <property type="entry name" value="THIOL_PROTEASE_ASN"/>
    <property type="match status" value="1"/>
</dbReference>
<evidence type="ECO:0000313" key="11">
    <source>
        <dbReference type="EMBL" id="CAL0328363.1"/>
    </source>
</evidence>
<sequence length="339" mass="38124">MISSTVGIKHAIFVSFIIFWACGNQIACQTLHDSSLLSVIEMHENWMSQYGRYYVDDIEKSERLKIFTENVKFIDNFNNNYENKTYELGLNQFGDLTTEEFITLHTGLDNSIRTSFSSNMATTSVKKNIPQSIDWRDHGAVTDVKFQGQCQVCWIFAGVAAVEGIVKIKTGNLISLSEQQVLDCFAHACNPGWAQIVYKYIIQNNGIGGENDYTYYGSAETCNKTRPLAHIRGFMNVAQNSEKQLQIAVARQPVAVAVSTNEYFRFYKQGIFNGPCSTNTDHMVTAIGYGTANDGTKYWLVKNSWGTNWGLDGYMWLQRDIDQPEGLCGIATQASYPTI</sequence>
<keyword evidence="4" id="KW-0378">Hydrolase</keyword>
<dbReference type="GO" id="GO:0006508">
    <property type="term" value="P:proteolysis"/>
    <property type="evidence" value="ECO:0007669"/>
    <property type="project" value="UniProtKB-KW"/>
</dbReference>